<name>A0AAW1L903_POPJA</name>
<evidence type="ECO:0000313" key="1">
    <source>
        <dbReference type="EMBL" id="KAK9730403.1"/>
    </source>
</evidence>
<protein>
    <submittedName>
        <fullName evidence="1">Uncharacterized protein</fullName>
    </submittedName>
</protein>
<comment type="caution">
    <text evidence="1">The sequence shown here is derived from an EMBL/GenBank/DDBJ whole genome shotgun (WGS) entry which is preliminary data.</text>
</comment>
<reference evidence="1 2" key="1">
    <citation type="journal article" date="2024" name="BMC Genomics">
        <title>De novo assembly and annotation of Popillia japonica's genome with initial clues to its potential as an invasive pest.</title>
        <authorList>
            <person name="Cucini C."/>
            <person name="Boschi S."/>
            <person name="Funari R."/>
            <person name="Cardaioli E."/>
            <person name="Iannotti N."/>
            <person name="Marturano G."/>
            <person name="Paoli F."/>
            <person name="Bruttini M."/>
            <person name="Carapelli A."/>
            <person name="Frati F."/>
            <person name="Nardi F."/>
        </authorList>
    </citation>
    <scope>NUCLEOTIDE SEQUENCE [LARGE SCALE GENOMIC DNA]</scope>
    <source>
        <strain evidence="1">DMR45628</strain>
    </source>
</reference>
<organism evidence="1 2">
    <name type="scientific">Popillia japonica</name>
    <name type="common">Japanese beetle</name>
    <dbReference type="NCBI Taxonomy" id="7064"/>
    <lineage>
        <taxon>Eukaryota</taxon>
        <taxon>Metazoa</taxon>
        <taxon>Ecdysozoa</taxon>
        <taxon>Arthropoda</taxon>
        <taxon>Hexapoda</taxon>
        <taxon>Insecta</taxon>
        <taxon>Pterygota</taxon>
        <taxon>Neoptera</taxon>
        <taxon>Endopterygota</taxon>
        <taxon>Coleoptera</taxon>
        <taxon>Polyphaga</taxon>
        <taxon>Scarabaeiformia</taxon>
        <taxon>Scarabaeidae</taxon>
        <taxon>Rutelinae</taxon>
        <taxon>Popillia</taxon>
    </lineage>
</organism>
<accession>A0AAW1L903</accession>
<dbReference type="AlphaFoldDB" id="A0AAW1L903"/>
<gene>
    <name evidence="1" type="ORF">QE152_g15219</name>
</gene>
<evidence type="ECO:0000313" key="2">
    <source>
        <dbReference type="Proteomes" id="UP001458880"/>
    </source>
</evidence>
<dbReference type="Proteomes" id="UP001458880">
    <property type="component" value="Unassembled WGS sequence"/>
</dbReference>
<keyword evidence="2" id="KW-1185">Reference proteome</keyword>
<sequence length="66" mass="7246">MLGTRFELGMTIEPSAQPNKSVEYVGSEHIHDPICWTSGSVPTCWTNMFGRGWGPLTFAETSTKIG</sequence>
<proteinExistence type="predicted"/>
<dbReference type="EMBL" id="JASPKY010000147">
    <property type="protein sequence ID" value="KAK9730403.1"/>
    <property type="molecule type" value="Genomic_DNA"/>
</dbReference>